<dbReference type="Pfam" id="PF17938">
    <property type="entry name" value="TetR_C_29"/>
    <property type="match status" value="1"/>
</dbReference>
<organism evidence="4 5">
    <name type="scientific">Persicobacter diffluens</name>
    <dbReference type="NCBI Taxonomy" id="981"/>
    <lineage>
        <taxon>Bacteria</taxon>
        <taxon>Pseudomonadati</taxon>
        <taxon>Bacteroidota</taxon>
        <taxon>Cytophagia</taxon>
        <taxon>Cytophagales</taxon>
        <taxon>Persicobacteraceae</taxon>
        <taxon>Persicobacter</taxon>
    </lineage>
</organism>
<dbReference type="PANTHER" id="PTHR30328:SF54">
    <property type="entry name" value="HTH-TYPE TRANSCRIPTIONAL REPRESSOR SCO4008"/>
    <property type="match status" value="1"/>
</dbReference>
<gene>
    <name evidence="4" type="ORF">PEDI_42730</name>
</gene>
<dbReference type="PRINTS" id="PR00455">
    <property type="entry name" value="HTHTETR"/>
</dbReference>
<dbReference type="Pfam" id="PF00440">
    <property type="entry name" value="TetR_N"/>
    <property type="match status" value="1"/>
</dbReference>
<dbReference type="InterPro" id="IPR009057">
    <property type="entry name" value="Homeodomain-like_sf"/>
</dbReference>
<dbReference type="PROSITE" id="PS01081">
    <property type="entry name" value="HTH_TETR_1"/>
    <property type="match status" value="1"/>
</dbReference>
<accession>A0AAN4W2X7</accession>
<name>A0AAN4W2X7_9BACT</name>
<dbReference type="PANTHER" id="PTHR30328">
    <property type="entry name" value="TRANSCRIPTIONAL REPRESSOR"/>
    <property type="match status" value="1"/>
</dbReference>
<evidence type="ECO:0000313" key="5">
    <source>
        <dbReference type="Proteomes" id="UP001310022"/>
    </source>
</evidence>
<dbReference type="SUPFAM" id="SSF48498">
    <property type="entry name" value="Tetracyclin repressor-like, C-terminal domain"/>
    <property type="match status" value="1"/>
</dbReference>
<dbReference type="Gene3D" id="1.10.357.10">
    <property type="entry name" value="Tetracycline Repressor, domain 2"/>
    <property type="match status" value="1"/>
</dbReference>
<evidence type="ECO:0000256" key="1">
    <source>
        <dbReference type="ARBA" id="ARBA00023125"/>
    </source>
</evidence>
<feature type="domain" description="HTH tetR-type" evidence="3">
    <location>
        <begin position="3"/>
        <end position="63"/>
    </location>
</feature>
<dbReference type="PROSITE" id="PS50977">
    <property type="entry name" value="HTH_TETR_2"/>
    <property type="match status" value="1"/>
</dbReference>
<dbReference type="EMBL" id="BQKE01000003">
    <property type="protein sequence ID" value="GJM63721.1"/>
    <property type="molecule type" value="Genomic_DNA"/>
</dbReference>
<dbReference type="InterPro" id="IPR041474">
    <property type="entry name" value="NicS_C"/>
</dbReference>
<dbReference type="GO" id="GO:0003677">
    <property type="term" value="F:DNA binding"/>
    <property type="evidence" value="ECO:0007669"/>
    <property type="project" value="UniProtKB-UniRule"/>
</dbReference>
<dbReference type="InterPro" id="IPR036271">
    <property type="entry name" value="Tet_transcr_reg_TetR-rel_C_sf"/>
</dbReference>
<comment type="caution">
    <text evidence="4">The sequence shown here is derived from an EMBL/GenBank/DDBJ whole genome shotgun (WGS) entry which is preliminary data.</text>
</comment>
<evidence type="ECO:0000313" key="4">
    <source>
        <dbReference type="EMBL" id="GJM63721.1"/>
    </source>
</evidence>
<proteinExistence type="predicted"/>
<sequence>MINTKKLNILKHAIAVIAQRGFDGASTREIARAAGVSQGMLNYYFGSKERILEEAIAIYQHHVQDIFKEIEKGKLSPEDQLREVCFRLIDLGMENADLLKLVKIEQFLGVREELYTKATVTSDMVLKELNSIVNQGIQQEVFKPRVEPTIFVPSLYSMVMMYILSEEQIYTFFKRKSQKPIQVNKFKDFISKMLKENLLPITQGELSLV</sequence>
<dbReference type="RefSeq" id="WP_338238849.1">
    <property type="nucleotide sequence ID" value="NZ_BQKE01000003.1"/>
</dbReference>
<reference evidence="4 5" key="1">
    <citation type="submission" date="2021-12" db="EMBL/GenBank/DDBJ databases">
        <title>Genome sequencing of bacteria with rrn-lacking chromosome and rrn-plasmid.</title>
        <authorList>
            <person name="Anda M."/>
            <person name="Iwasaki W."/>
        </authorList>
    </citation>
    <scope>NUCLEOTIDE SEQUENCE [LARGE SCALE GENOMIC DNA]</scope>
    <source>
        <strain evidence="4 5">NBRC 15940</strain>
    </source>
</reference>
<dbReference type="InterPro" id="IPR050109">
    <property type="entry name" value="HTH-type_TetR-like_transc_reg"/>
</dbReference>
<evidence type="ECO:0000256" key="2">
    <source>
        <dbReference type="PROSITE-ProRule" id="PRU00335"/>
    </source>
</evidence>
<dbReference type="InterPro" id="IPR023772">
    <property type="entry name" value="DNA-bd_HTH_TetR-type_CS"/>
</dbReference>
<feature type="DNA-binding region" description="H-T-H motif" evidence="2">
    <location>
        <begin position="26"/>
        <end position="45"/>
    </location>
</feature>
<dbReference type="InterPro" id="IPR001647">
    <property type="entry name" value="HTH_TetR"/>
</dbReference>
<keyword evidence="5" id="KW-1185">Reference proteome</keyword>
<evidence type="ECO:0000259" key="3">
    <source>
        <dbReference type="PROSITE" id="PS50977"/>
    </source>
</evidence>
<dbReference type="SUPFAM" id="SSF46689">
    <property type="entry name" value="Homeodomain-like"/>
    <property type="match status" value="1"/>
</dbReference>
<protein>
    <recommendedName>
        <fullName evidence="3">HTH tetR-type domain-containing protein</fullName>
    </recommendedName>
</protein>
<dbReference type="AlphaFoldDB" id="A0AAN4W2X7"/>
<dbReference type="Proteomes" id="UP001310022">
    <property type="component" value="Unassembled WGS sequence"/>
</dbReference>
<keyword evidence="1 2" id="KW-0238">DNA-binding</keyword>